<dbReference type="InterPro" id="IPR025420">
    <property type="entry name" value="DUF4143"/>
</dbReference>
<dbReference type="AlphaFoldDB" id="A0A348AF80"/>
<dbReference type="PANTHER" id="PTHR33295">
    <property type="entry name" value="ATPASE"/>
    <property type="match status" value="1"/>
</dbReference>
<evidence type="ECO:0000313" key="3">
    <source>
        <dbReference type="EMBL" id="BBB89728.1"/>
    </source>
</evidence>
<dbReference type="KEGG" id="mana:MAMMFC1_00362"/>
<evidence type="ECO:0008006" key="5">
    <source>
        <dbReference type="Google" id="ProtNLM"/>
    </source>
</evidence>
<dbReference type="RefSeq" id="WP_126305956.1">
    <property type="nucleotide sequence ID" value="NZ_AP018449.1"/>
</dbReference>
<dbReference type="Pfam" id="PF13173">
    <property type="entry name" value="AAA_14"/>
    <property type="match status" value="1"/>
</dbReference>
<dbReference type="Pfam" id="PF13635">
    <property type="entry name" value="DUF4143"/>
    <property type="match status" value="1"/>
</dbReference>
<reference evidence="3 4" key="1">
    <citation type="journal article" date="2018" name="Int. J. Syst. Evol. Microbiol.">
        <title>Methylomusa anaerophila gen. nov., sp. nov., an anaerobic methanol-utilizing bacterium isolated from a microbial fuel cell.</title>
        <authorList>
            <person name="Amano N."/>
            <person name="Yamamuro A."/>
            <person name="Miyahara M."/>
            <person name="Kouzuma A."/>
            <person name="Abe T."/>
            <person name="Watanabe K."/>
        </authorList>
    </citation>
    <scope>NUCLEOTIDE SEQUENCE [LARGE SCALE GENOMIC DNA]</scope>
    <source>
        <strain evidence="3 4">MMFC1</strain>
    </source>
</reference>
<sequence length="408" mass="46792">MIPRNIYMDTLMSFKDKDIVKIVTGIRRCGKSTLLDMFSDNLLESGVPVENIICLNFESLQYEAIKDYRALYKEVSGRISKTGKNYIILDEVQMVSGWMRAVNSFRVDFDVDIYITGSNAYLLSSDFATFLSGRYVEIKMLPLSFKEFLDFNTFESGTSDEQKFETYLKYGGMPSIAAYDFRQRDINAALDGIYSSVILRDVVERNKITDQVLLRKLILFMADNIGNLTSPNNIGNVLVHEGDLDEGKRKKNPASKTIAGYISALEKAYVFYGVGRYDIKGKQYLKTQSKYYMVDTGIRNMLLGYRDVDRGHILENVVYFELLRRGYDVSIGKAGEKEVDFIAIRPDEKVYYQITETITGGHTRERELEPLRGINDNYEKVVLSMDRSFVNSYEGIKVKNIVDFLLEK</sequence>
<feature type="domain" description="AAA" evidence="1">
    <location>
        <begin position="20"/>
        <end position="149"/>
    </location>
</feature>
<gene>
    <name evidence="3" type="ORF">MAMMFC1_00362</name>
</gene>
<name>A0A348AF80_9FIRM</name>
<keyword evidence="4" id="KW-1185">Reference proteome</keyword>
<dbReference type="EMBL" id="AP018449">
    <property type="protein sequence ID" value="BBB89728.1"/>
    <property type="molecule type" value="Genomic_DNA"/>
</dbReference>
<organism evidence="3 4">
    <name type="scientific">Methylomusa anaerophila</name>
    <dbReference type="NCBI Taxonomy" id="1930071"/>
    <lineage>
        <taxon>Bacteria</taxon>
        <taxon>Bacillati</taxon>
        <taxon>Bacillota</taxon>
        <taxon>Negativicutes</taxon>
        <taxon>Selenomonadales</taxon>
        <taxon>Sporomusaceae</taxon>
        <taxon>Methylomusa</taxon>
    </lineage>
</organism>
<proteinExistence type="predicted"/>
<protein>
    <recommendedName>
        <fullName evidence="5">Archaeal ATPase</fullName>
    </recommendedName>
</protein>
<dbReference type="InterPro" id="IPR041682">
    <property type="entry name" value="AAA_14"/>
</dbReference>
<dbReference type="SUPFAM" id="SSF52540">
    <property type="entry name" value="P-loop containing nucleoside triphosphate hydrolases"/>
    <property type="match status" value="1"/>
</dbReference>
<evidence type="ECO:0000313" key="4">
    <source>
        <dbReference type="Proteomes" id="UP000276437"/>
    </source>
</evidence>
<feature type="domain" description="DUF4143" evidence="2">
    <location>
        <begin position="200"/>
        <end position="351"/>
    </location>
</feature>
<dbReference type="OrthoDB" id="9801684at2"/>
<evidence type="ECO:0000259" key="1">
    <source>
        <dbReference type="Pfam" id="PF13173"/>
    </source>
</evidence>
<evidence type="ECO:0000259" key="2">
    <source>
        <dbReference type="Pfam" id="PF13635"/>
    </source>
</evidence>
<dbReference type="InterPro" id="IPR027417">
    <property type="entry name" value="P-loop_NTPase"/>
</dbReference>
<dbReference type="Proteomes" id="UP000276437">
    <property type="component" value="Chromosome"/>
</dbReference>
<dbReference type="PANTHER" id="PTHR33295:SF20">
    <property type="entry name" value="ATPASE"/>
    <property type="match status" value="1"/>
</dbReference>
<accession>A0A348AF80</accession>